<dbReference type="PANTHER" id="PTHR28037:SF1">
    <property type="entry name" value="ALCOHOL O-ACETYLTRANSFERASE 1-RELATED"/>
    <property type="match status" value="1"/>
</dbReference>
<dbReference type="RefSeq" id="XP_019033742.1">
    <property type="nucleotide sequence ID" value="XM_019173935.1"/>
</dbReference>
<evidence type="ECO:0000313" key="1">
    <source>
        <dbReference type="EMBL" id="ODO05087.1"/>
    </source>
</evidence>
<dbReference type="SUPFAM" id="SSF52777">
    <property type="entry name" value="CoA-dependent acyltransferases"/>
    <property type="match status" value="2"/>
</dbReference>
<protein>
    <recommendedName>
        <fullName evidence="3">Alcohol acetyltransferase</fullName>
    </recommendedName>
</protein>
<dbReference type="InterPro" id="IPR023213">
    <property type="entry name" value="CAT-like_dom_sf"/>
</dbReference>
<gene>
    <name evidence="1" type="ORF">L198_01774</name>
</gene>
<proteinExistence type="predicted"/>
<dbReference type="AlphaFoldDB" id="A0A1E3JY16"/>
<dbReference type="OrthoDB" id="2150604at2759"/>
<keyword evidence="2" id="KW-1185">Reference proteome</keyword>
<organism evidence="1 2">
    <name type="scientific">Cryptococcus wingfieldii CBS 7118</name>
    <dbReference type="NCBI Taxonomy" id="1295528"/>
    <lineage>
        <taxon>Eukaryota</taxon>
        <taxon>Fungi</taxon>
        <taxon>Dikarya</taxon>
        <taxon>Basidiomycota</taxon>
        <taxon>Agaricomycotina</taxon>
        <taxon>Tremellomycetes</taxon>
        <taxon>Tremellales</taxon>
        <taxon>Cryptococcaceae</taxon>
        <taxon>Cryptococcus</taxon>
    </lineage>
</organism>
<dbReference type="InterPro" id="IPR052058">
    <property type="entry name" value="Alcohol_O-acetyltransferase"/>
</dbReference>
<comment type="caution">
    <text evidence="1">The sequence shown here is derived from an EMBL/GenBank/DDBJ whole genome shotgun (WGS) entry which is preliminary data.</text>
</comment>
<dbReference type="EMBL" id="AWGH01000004">
    <property type="protein sequence ID" value="ODO05087.1"/>
    <property type="molecule type" value="Genomic_DNA"/>
</dbReference>
<evidence type="ECO:0000313" key="2">
    <source>
        <dbReference type="Proteomes" id="UP000094819"/>
    </source>
</evidence>
<dbReference type="Proteomes" id="UP000094819">
    <property type="component" value="Unassembled WGS sequence"/>
</dbReference>
<dbReference type="GeneID" id="30190987"/>
<accession>A0A1E3JY16</accession>
<evidence type="ECO:0008006" key="3">
    <source>
        <dbReference type="Google" id="ProtNLM"/>
    </source>
</evidence>
<dbReference type="PANTHER" id="PTHR28037">
    <property type="entry name" value="ALCOHOL O-ACETYLTRANSFERASE 1-RELATED"/>
    <property type="match status" value="1"/>
</dbReference>
<sequence>MDQSRSLSLHERFSLARRNAGHPPIITIAAAYPTSSSAPTQDFLEKRIAEIQTHFPQLYARVQDARTASPSQVLRDGPWESSAVLRTGVYSEEENRDRELAGMLVLDGKRMLGEDVERAPLWQITVYTSPSKPRVYVSLSVDHVLLDGRGMAILLQAILAKHIAGLPYEKLETTPGVEDTVNMKPTLAFALPLIWHHLILPRLPLILQRYLTPAKAWPADLIAATPLTSPSAFSLLTLSLNEVSQLKTIAKAHGVPTLNPVINAIYALAIWSKYRYTLSPFRLVAISARSERDDSLGHPHALGNYVSSHQLEINIKPRSDFWAVARTISDQLSSQQSISHARMRMGMLSQIPGGLYTSPTGIPDPLRPTLFEDFLLKGAESATPLDTALAFSNLGFVHLPEGAEDMAWAQVADGLGHEVFSTTVIGHEGGVKVGTIFSEGAAVRTDEVEGVEELFRVIVHKLIQGKSNSTSSARCSVASVLVSAVLFVVEMVFVYICSDHLSPSLHLLSSFQDGRGTANLFDALLAKDISQLPYEKLETTPPDEDVLPLKPSLLQALPIVWQEIILPRLPSFLARYLIQAKSWPAHLIAESPLTAPSAYSLFSLSSKEVSAVKSISRTHGVSTLSPVLKCCSYAFSNYVSSHKVDIKFESYASFWSVARNVSHELSTDRFLSDTRLRIGMLSYIPSGPYVSPSGEPDPLRPTQYEAFFLRSVSSPTPVHAALAFSNLGLVKLPPGASDLAWAETASSMGSSVFGAVVVGHEGADEVEDVERIFRVTLERLVDGKESVEELVNVSC</sequence>
<name>A0A1E3JY16_9TREE</name>
<reference evidence="1 2" key="1">
    <citation type="submission" date="2016-06" db="EMBL/GenBank/DDBJ databases">
        <title>Evolution of pathogenesis and genome organization in the Tremellales.</title>
        <authorList>
            <person name="Cuomo C."/>
            <person name="Litvintseva A."/>
            <person name="Heitman J."/>
            <person name="Chen Y."/>
            <person name="Sun S."/>
            <person name="Springer D."/>
            <person name="Dromer F."/>
            <person name="Young S."/>
            <person name="Zeng Q."/>
            <person name="Chapman S."/>
            <person name="Gujja S."/>
            <person name="Saif S."/>
            <person name="Birren B."/>
        </authorList>
    </citation>
    <scope>NUCLEOTIDE SEQUENCE [LARGE SCALE GENOMIC DNA]</scope>
    <source>
        <strain evidence="1 2">CBS 7118</strain>
    </source>
</reference>
<dbReference type="Gene3D" id="3.30.559.10">
    <property type="entry name" value="Chloramphenicol acetyltransferase-like domain"/>
    <property type="match status" value="1"/>
</dbReference>